<organism evidence="3 4">
    <name type="scientific">Candidatus Endobugula sertula</name>
    <name type="common">Bugula neritina bacterial symbiont</name>
    <dbReference type="NCBI Taxonomy" id="62101"/>
    <lineage>
        <taxon>Bacteria</taxon>
        <taxon>Pseudomonadati</taxon>
        <taxon>Pseudomonadota</taxon>
        <taxon>Gammaproteobacteria</taxon>
        <taxon>Cellvibrionales</taxon>
        <taxon>Cellvibrionaceae</taxon>
        <taxon>Candidatus Endobugula</taxon>
    </lineage>
</organism>
<dbReference type="AlphaFoldDB" id="A0A1D2QTT7"/>
<dbReference type="STRING" id="62101.AB835_00420"/>
<keyword evidence="2" id="KW-0812">Transmembrane</keyword>
<proteinExistence type="predicted"/>
<dbReference type="EMBL" id="MDLC01000002">
    <property type="protein sequence ID" value="ODS25005.1"/>
    <property type="molecule type" value="Genomic_DNA"/>
</dbReference>
<gene>
    <name evidence="3" type="ORF">AB835_00420</name>
</gene>
<evidence type="ECO:0000313" key="3">
    <source>
        <dbReference type="EMBL" id="ODS25005.1"/>
    </source>
</evidence>
<name>A0A1D2QTT7_9GAMM</name>
<dbReference type="Proteomes" id="UP000242502">
    <property type="component" value="Unassembled WGS sequence"/>
</dbReference>
<protein>
    <submittedName>
        <fullName evidence="3">Uncharacterized protein</fullName>
    </submittedName>
</protein>
<keyword evidence="1" id="KW-0175">Coiled coil</keyword>
<reference evidence="3 4" key="1">
    <citation type="journal article" date="2016" name="Appl. Environ. Microbiol.">
        <title>Lack of Overt Genome Reduction in the Bryostatin-Producing Bryozoan Symbiont "Candidatus Endobugula sertula".</title>
        <authorList>
            <person name="Miller I.J."/>
            <person name="Vanee N."/>
            <person name="Fong S.S."/>
            <person name="Lim-Fong G.E."/>
            <person name="Kwan J.C."/>
        </authorList>
    </citation>
    <scope>NUCLEOTIDE SEQUENCE [LARGE SCALE GENOMIC DNA]</scope>
    <source>
        <strain evidence="3">AB1-4</strain>
    </source>
</reference>
<keyword evidence="2" id="KW-0472">Membrane</keyword>
<feature type="coiled-coil region" evidence="1">
    <location>
        <begin position="54"/>
        <end position="109"/>
    </location>
</feature>
<dbReference type="SUPFAM" id="SSF53300">
    <property type="entry name" value="vWA-like"/>
    <property type="match status" value="1"/>
</dbReference>
<evidence type="ECO:0000256" key="1">
    <source>
        <dbReference type="SAM" id="Coils"/>
    </source>
</evidence>
<evidence type="ECO:0000256" key="2">
    <source>
        <dbReference type="SAM" id="Phobius"/>
    </source>
</evidence>
<comment type="caution">
    <text evidence="3">The sequence shown here is derived from an EMBL/GenBank/DDBJ whole genome shotgun (WGS) entry which is preliminary data.</text>
</comment>
<keyword evidence="2" id="KW-1133">Transmembrane helix</keyword>
<sequence>MKRQRAPLEVFNIAFLDIISCAFGAIILLVLLAKHGTEGDFLDLSKISELIQAVAQAEQRVDQQMVSLSDKQKQWQQLQASAMSNTQQKEALESDIAAAKNQLQQLTSTTEGLRHIVKSRQRAALQQGIATERDEEVGGIPVDSEYVIFIVDTSGSMRRIWNKVLKTMSDILDNHPKVKGIQVMSDMGDYLVSSSRGKWRKDTPGSRKAILSAMQQWNGRSNSSPVEGLTVALKTYARKTKSLSIYILGDEYSGGSYDPVINTLNKLNSDSKTGRRFARVHAIGFLSGQPTIKYSTLMREVTQQNRGSFLALP</sequence>
<accession>A0A1D2QTT7</accession>
<evidence type="ECO:0000313" key="4">
    <source>
        <dbReference type="Proteomes" id="UP000242502"/>
    </source>
</evidence>
<feature type="transmembrane region" description="Helical" evidence="2">
    <location>
        <begin position="12"/>
        <end position="33"/>
    </location>
</feature>
<dbReference type="InterPro" id="IPR036465">
    <property type="entry name" value="vWFA_dom_sf"/>
</dbReference>
<dbReference type="Gene3D" id="3.40.50.410">
    <property type="entry name" value="von Willebrand factor, type A domain"/>
    <property type="match status" value="1"/>
</dbReference>